<dbReference type="EMBL" id="DS469507">
    <property type="protein sequence ID" value="EDO49997.1"/>
    <property type="molecule type" value="Genomic_DNA"/>
</dbReference>
<dbReference type="Proteomes" id="UP000001593">
    <property type="component" value="Unassembled WGS sequence"/>
</dbReference>
<proteinExistence type="predicted"/>
<reference evidence="1 2" key="1">
    <citation type="journal article" date="2007" name="Science">
        <title>Sea anemone genome reveals ancestral eumetazoan gene repertoire and genomic organization.</title>
        <authorList>
            <person name="Putnam N.H."/>
            <person name="Srivastava M."/>
            <person name="Hellsten U."/>
            <person name="Dirks B."/>
            <person name="Chapman J."/>
            <person name="Salamov A."/>
            <person name="Terry A."/>
            <person name="Shapiro H."/>
            <person name="Lindquist E."/>
            <person name="Kapitonov V.V."/>
            <person name="Jurka J."/>
            <person name="Genikhovich G."/>
            <person name="Grigoriev I.V."/>
            <person name="Lucas S.M."/>
            <person name="Steele R.E."/>
            <person name="Finnerty J.R."/>
            <person name="Technau U."/>
            <person name="Martindale M.Q."/>
            <person name="Rokhsar D.S."/>
        </authorList>
    </citation>
    <scope>NUCLEOTIDE SEQUENCE [LARGE SCALE GENOMIC DNA]</scope>
    <source>
        <strain evidence="2">CH2 X CH6</strain>
    </source>
</reference>
<dbReference type="InParanoid" id="A7REZ5"/>
<name>A7REZ5_NEMVE</name>
<keyword evidence="2" id="KW-1185">Reference proteome</keyword>
<evidence type="ECO:0000313" key="2">
    <source>
        <dbReference type="Proteomes" id="UP000001593"/>
    </source>
</evidence>
<organism evidence="1 2">
    <name type="scientific">Nematostella vectensis</name>
    <name type="common">Starlet sea anemone</name>
    <dbReference type="NCBI Taxonomy" id="45351"/>
    <lineage>
        <taxon>Eukaryota</taxon>
        <taxon>Metazoa</taxon>
        <taxon>Cnidaria</taxon>
        <taxon>Anthozoa</taxon>
        <taxon>Hexacorallia</taxon>
        <taxon>Actiniaria</taxon>
        <taxon>Edwardsiidae</taxon>
        <taxon>Nematostella</taxon>
    </lineage>
</organism>
<sequence length="129" mass="14663">MRSPDSILVFSLGIHFPISLTFAEYKDLVDSAAVMFTRLAGSPGFPATVIWKSTAAFEKQKVTMVPWPGKQLNSTMLRFMTTQQVCPKYNVYGWNTCVRCVSADRFVRKWDGGLRALRRPSVFSRRDGY</sequence>
<evidence type="ECO:0000313" key="1">
    <source>
        <dbReference type="EMBL" id="EDO49997.1"/>
    </source>
</evidence>
<accession>A7REZ5</accession>
<dbReference type="KEGG" id="nve:5522192"/>
<dbReference type="AlphaFoldDB" id="A7REZ5"/>
<protein>
    <submittedName>
        <fullName evidence="1">Uncharacterized protein</fullName>
    </submittedName>
</protein>
<dbReference type="HOGENOM" id="CLU_1951321_0_0_1"/>
<gene>
    <name evidence="1" type="ORF">NEMVEDRAFT_v1g237761</name>
</gene>
<dbReference type="PhylomeDB" id="A7REZ5"/>